<protein>
    <recommendedName>
        <fullName evidence="4">DUF4239 domain-containing protein</fullName>
    </recommendedName>
</protein>
<dbReference type="Pfam" id="PF14023">
    <property type="entry name" value="Bestrophin-like"/>
    <property type="match status" value="1"/>
</dbReference>
<dbReference type="RefSeq" id="WP_235067045.1">
    <property type="nucleotide sequence ID" value="NZ_JAKFGM010000001.1"/>
</dbReference>
<keyword evidence="1" id="KW-0472">Membrane</keyword>
<evidence type="ECO:0000313" key="3">
    <source>
        <dbReference type="Proteomes" id="UP001139410"/>
    </source>
</evidence>
<evidence type="ECO:0008006" key="4">
    <source>
        <dbReference type="Google" id="ProtNLM"/>
    </source>
</evidence>
<organism evidence="2 3">
    <name type="scientific">Sphingomonas cremea</name>
    <dbReference type="NCBI Taxonomy" id="2904799"/>
    <lineage>
        <taxon>Bacteria</taxon>
        <taxon>Pseudomonadati</taxon>
        <taxon>Pseudomonadota</taxon>
        <taxon>Alphaproteobacteria</taxon>
        <taxon>Sphingomonadales</taxon>
        <taxon>Sphingomonadaceae</taxon>
        <taxon>Sphingomonas</taxon>
    </lineage>
</organism>
<keyword evidence="1" id="KW-1133">Transmembrane helix</keyword>
<dbReference type="EMBL" id="JAKFGM010000001">
    <property type="protein sequence ID" value="MCF2514588.1"/>
    <property type="molecule type" value="Genomic_DNA"/>
</dbReference>
<accession>A0A9X1QIW0</accession>
<feature type="transmembrane region" description="Helical" evidence="1">
    <location>
        <begin position="225"/>
        <end position="243"/>
    </location>
</feature>
<dbReference type="Proteomes" id="UP001139410">
    <property type="component" value="Unassembled WGS sequence"/>
</dbReference>
<evidence type="ECO:0000256" key="1">
    <source>
        <dbReference type="SAM" id="Phobius"/>
    </source>
</evidence>
<keyword evidence="1" id="KW-0812">Transmembrane</keyword>
<keyword evidence="3" id="KW-1185">Reference proteome</keyword>
<proteinExistence type="predicted"/>
<name>A0A9X1QIW0_9SPHN</name>
<gene>
    <name evidence="2" type="ORF">LVY65_05850</name>
</gene>
<evidence type="ECO:0000313" key="2">
    <source>
        <dbReference type="EMBL" id="MCF2514588.1"/>
    </source>
</evidence>
<dbReference type="InterPro" id="IPR025333">
    <property type="entry name" value="DUF4239"/>
</dbReference>
<dbReference type="AlphaFoldDB" id="A0A9X1QIW0"/>
<sequence length="287" mass="32314">MLQSFEEWLATVPLWMFAFILFGGMFASSATGTWLRKRLDRSKGTDGKSREEESGQQALMVSSVMGLLALLVGFTFSMAVDRYDARRLNVLYEANTIGTTYLRSQLLEEPHRARLSKLLVDYTDVRIDLATATRRPDAKKLSEESDRLIADLWTATVAAFPSMRPYDFSNSYLQAMNALIDMDSARRAGRSAHVPSEVFLVLLLYQFVAAGVVSYVLIRHRGRGIAIFLFILFGIAFLLVLDIDRPTSGGIKESQLPMLQLREFMKAQPPESFDRFNLPAKVPPEAQ</sequence>
<reference evidence="2" key="1">
    <citation type="submission" date="2022-01" db="EMBL/GenBank/DDBJ databases">
        <authorList>
            <person name="Jo J.-H."/>
            <person name="Im W.-T."/>
        </authorList>
    </citation>
    <scope>NUCLEOTIDE SEQUENCE</scope>
    <source>
        <strain evidence="2">G124</strain>
    </source>
</reference>
<feature type="transmembrane region" description="Helical" evidence="1">
    <location>
        <begin position="12"/>
        <end position="35"/>
    </location>
</feature>
<feature type="transmembrane region" description="Helical" evidence="1">
    <location>
        <begin position="58"/>
        <end position="80"/>
    </location>
</feature>
<comment type="caution">
    <text evidence="2">The sequence shown here is derived from an EMBL/GenBank/DDBJ whole genome shotgun (WGS) entry which is preliminary data.</text>
</comment>
<feature type="transmembrane region" description="Helical" evidence="1">
    <location>
        <begin position="198"/>
        <end position="218"/>
    </location>
</feature>